<dbReference type="PANTHER" id="PTHR42305:SF1">
    <property type="entry name" value="MEMBRANE PROTEIN RV1733C-RELATED"/>
    <property type="match status" value="1"/>
</dbReference>
<feature type="transmembrane region" description="Helical" evidence="1">
    <location>
        <begin position="28"/>
        <end position="54"/>
    </location>
</feature>
<evidence type="ECO:0000313" key="2">
    <source>
        <dbReference type="EMBL" id="MBA5220112.1"/>
    </source>
</evidence>
<keyword evidence="1" id="KW-1133">Transmembrane helix</keyword>
<dbReference type="EMBL" id="JACERG010000003">
    <property type="protein sequence ID" value="MBA5220112.1"/>
    <property type="molecule type" value="Genomic_DNA"/>
</dbReference>
<reference evidence="2 3" key="1">
    <citation type="submission" date="2020-07" db="EMBL/GenBank/DDBJ databases">
        <title>Differential regulation of undecylprodigiosin biosynthesis in the yeast-scavenging Streptomyces strain MBK6.</title>
        <authorList>
            <person name="Baral B."/>
            <person name="Siitonen V."/>
            <person name="Laughlin M."/>
            <person name="Yamada K."/>
            <person name="Ilomaeki M."/>
            <person name="Metsae-Ketelae M."/>
            <person name="Niemi J."/>
        </authorList>
    </citation>
    <scope>NUCLEOTIDE SEQUENCE [LARGE SCALE GENOMIC DNA]</scope>
    <source>
        <strain evidence="2 3">MBK6</strain>
    </source>
</reference>
<dbReference type="InterPro" id="IPR039708">
    <property type="entry name" value="MT1774/Rv1733c-like"/>
</dbReference>
<organism evidence="2 3">
    <name type="scientific">Streptomyces griseoaurantiacus</name>
    <dbReference type="NCBI Taxonomy" id="68213"/>
    <lineage>
        <taxon>Bacteria</taxon>
        <taxon>Bacillati</taxon>
        <taxon>Actinomycetota</taxon>
        <taxon>Actinomycetes</taxon>
        <taxon>Kitasatosporales</taxon>
        <taxon>Streptomycetaceae</taxon>
        <taxon>Streptomyces</taxon>
        <taxon>Streptomyces aurantiacus group</taxon>
    </lineage>
</organism>
<sequence>MRRAGITRQYLWRWRHNPLRRREDVLEAWILLIVGLMIVVVGPAAGVLAAGAGAHLAEQQRAERHPITATLTRDATGGAVTAGTTSRHTGAPVRWTASDGTRHVGTASVDKTLKAGSQVKLWTDRQDHLTAPPPTTAEVGIEAGAVGTTSALAVVVASTTGYFGVRAVLNRRRLAAWESEWKELGSQQGRRAG</sequence>
<keyword evidence="1" id="KW-0812">Transmembrane</keyword>
<dbReference type="PANTHER" id="PTHR42305">
    <property type="entry name" value="MEMBRANE PROTEIN RV1733C-RELATED"/>
    <property type="match status" value="1"/>
</dbReference>
<evidence type="ECO:0000256" key="1">
    <source>
        <dbReference type="SAM" id="Phobius"/>
    </source>
</evidence>
<dbReference type="Proteomes" id="UP000587608">
    <property type="component" value="Unassembled WGS sequence"/>
</dbReference>
<comment type="caution">
    <text evidence="2">The sequence shown here is derived from an EMBL/GenBank/DDBJ whole genome shotgun (WGS) entry which is preliminary data.</text>
</comment>
<evidence type="ECO:0000313" key="3">
    <source>
        <dbReference type="Proteomes" id="UP000587608"/>
    </source>
</evidence>
<accession>A0A7W2DP41</accession>
<keyword evidence="1" id="KW-0472">Membrane</keyword>
<protein>
    <recommendedName>
        <fullName evidence="4">Membrane protein SCJ1.26</fullName>
    </recommendedName>
</protein>
<name>A0A7W2DP41_9ACTN</name>
<proteinExistence type="predicted"/>
<dbReference type="AlphaFoldDB" id="A0A7W2DP41"/>
<gene>
    <name evidence="2" type="ORF">H1X69_01610</name>
</gene>
<evidence type="ECO:0008006" key="4">
    <source>
        <dbReference type="Google" id="ProtNLM"/>
    </source>
</evidence>